<evidence type="ECO:0000313" key="9">
    <source>
        <dbReference type="Proteomes" id="UP001374579"/>
    </source>
</evidence>
<dbReference type="InterPro" id="IPR051945">
    <property type="entry name" value="RRM_MRD1_RNA_proc_ribogen"/>
</dbReference>
<feature type="compositionally biased region" description="Basic and acidic residues" evidence="6">
    <location>
        <begin position="225"/>
        <end position="236"/>
    </location>
</feature>
<feature type="domain" description="RRM" evidence="7">
    <location>
        <begin position="7"/>
        <end position="83"/>
    </location>
</feature>
<reference evidence="8 9" key="1">
    <citation type="submission" date="2024-02" db="EMBL/GenBank/DDBJ databases">
        <title>Chromosome-scale genome assembly of the rough periwinkle Littorina saxatilis.</title>
        <authorList>
            <person name="De Jode A."/>
            <person name="Faria R."/>
            <person name="Formenti G."/>
            <person name="Sims Y."/>
            <person name="Smith T.P."/>
            <person name="Tracey A."/>
            <person name="Wood J.M.D."/>
            <person name="Zagrodzka Z.B."/>
            <person name="Johannesson K."/>
            <person name="Butlin R.K."/>
            <person name="Leder E.H."/>
        </authorList>
    </citation>
    <scope>NUCLEOTIDE SEQUENCE [LARGE SCALE GENOMIC DNA]</scope>
    <source>
        <strain evidence="8">Snail1</strain>
        <tissue evidence="8">Muscle</tissue>
    </source>
</reference>
<organism evidence="8 9">
    <name type="scientific">Littorina saxatilis</name>
    <dbReference type="NCBI Taxonomy" id="31220"/>
    <lineage>
        <taxon>Eukaryota</taxon>
        <taxon>Metazoa</taxon>
        <taxon>Spiralia</taxon>
        <taxon>Lophotrochozoa</taxon>
        <taxon>Mollusca</taxon>
        <taxon>Gastropoda</taxon>
        <taxon>Caenogastropoda</taxon>
        <taxon>Littorinimorpha</taxon>
        <taxon>Littorinoidea</taxon>
        <taxon>Littorinidae</taxon>
        <taxon>Littorina</taxon>
    </lineage>
</organism>
<feature type="compositionally biased region" description="Basic residues" evidence="6">
    <location>
        <begin position="689"/>
        <end position="702"/>
    </location>
</feature>
<evidence type="ECO:0000259" key="7">
    <source>
        <dbReference type="PROSITE" id="PS50102"/>
    </source>
</evidence>
<dbReference type="CDD" id="cd12416">
    <property type="entry name" value="RRM4_RBM28_like"/>
    <property type="match status" value="1"/>
</dbReference>
<comment type="caution">
    <text evidence="8">The sequence shown here is derived from an EMBL/GenBank/DDBJ whole genome shotgun (WGS) entry which is preliminary data.</text>
</comment>
<dbReference type="InterPro" id="IPR000504">
    <property type="entry name" value="RRM_dom"/>
</dbReference>
<protein>
    <recommendedName>
        <fullName evidence="7">RRM domain-containing protein</fullName>
    </recommendedName>
</protein>
<dbReference type="CDD" id="cd12414">
    <property type="entry name" value="RRM2_RBM28_like"/>
    <property type="match status" value="1"/>
</dbReference>
<dbReference type="PANTHER" id="PTHR48039:SF5">
    <property type="entry name" value="RNA-BINDING PROTEIN 28"/>
    <property type="match status" value="1"/>
</dbReference>
<evidence type="ECO:0000256" key="4">
    <source>
        <dbReference type="ARBA" id="ARBA00023242"/>
    </source>
</evidence>
<evidence type="ECO:0000256" key="1">
    <source>
        <dbReference type="ARBA" id="ARBA00004123"/>
    </source>
</evidence>
<feature type="region of interest" description="Disordered" evidence="6">
    <location>
        <begin position="98"/>
        <end position="140"/>
    </location>
</feature>
<keyword evidence="9" id="KW-1185">Reference proteome</keyword>
<evidence type="ECO:0000256" key="2">
    <source>
        <dbReference type="ARBA" id="ARBA00022737"/>
    </source>
</evidence>
<dbReference type="EMBL" id="JBAMIC010000004">
    <property type="protein sequence ID" value="KAK7107274.1"/>
    <property type="molecule type" value="Genomic_DNA"/>
</dbReference>
<dbReference type="Proteomes" id="UP001374579">
    <property type="component" value="Unassembled WGS sequence"/>
</dbReference>
<name>A0AAN9BLR5_9CAEN</name>
<dbReference type="PANTHER" id="PTHR48039">
    <property type="entry name" value="RNA-BINDING MOTIF PROTEIN 14B"/>
    <property type="match status" value="1"/>
</dbReference>
<feature type="compositionally biased region" description="Basic and acidic residues" evidence="6">
    <location>
        <begin position="669"/>
        <end position="679"/>
    </location>
</feature>
<feature type="domain" description="RRM" evidence="7">
    <location>
        <begin position="333"/>
        <end position="417"/>
    </location>
</feature>
<dbReference type="GO" id="GO:0005730">
    <property type="term" value="C:nucleolus"/>
    <property type="evidence" value="ECO:0007669"/>
    <property type="project" value="TreeGrafter"/>
</dbReference>
<feature type="compositionally biased region" description="Basic and acidic residues" evidence="6">
    <location>
        <begin position="632"/>
        <end position="651"/>
    </location>
</feature>
<dbReference type="GO" id="GO:0003729">
    <property type="term" value="F:mRNA binding"/>
    <property type="evidence" value="ECO:0007669"/>
    <property type="project" value="TreeGrafter"/>
</dbReference>
<feature type="compositionally biased region" description="Basic and acidic residues" evidence="6">
    <location>
        <begin position="313"/>
        <end position="327"/>
    </location>
</feature>
<keyword evidence="3 5" id="KW-0694">RNA-binding</keyword>
<sequence>MEERKSRTLFVRNLPFTCTNEKLAEAFEQVGPIKTSFVVGHRDSKKCKGYGFVQFSMLEDAVKALETVTQCDGRKINLSFADAKKKLGKKPKKAAVLGDDEVEEVQDNANAEDAPAAEKKQKKEKSPTKMTPKPPKQPSVKRCRLIIRNLSFKCKEADLKKQFEKFGEISEIALPLKNGTQSRGFAFIQFTQLHGAQKAVAEMNAKNIMGRPVAVDWAVAKDRFEASAKQDSDKDSGVSGDEGEVDKTEEKKKKKKKEVSSEEEENISDSEEEEEEDDDEESEEEDDGSEDDDDINESEDDDDSDEESEDEDSAAKPEKKPVIQRKSDVEEGRTMFVRNIIFEAEAEDVEEAFQEFGETSYVRMVFDKVTGQPRGTAFVQFKTKESADKCLAKAQDESRNGGILIHGRKLLVVLAVSKSEAQGQQVAKNTKEEKDNRNLFLAREGLIRAGTQAAVGLSQEDIKKRMKVEQVKREKLKNMNIFVSSTRLCVVHTSVCTQPSHLVTTVCHVCPQVEQVKREKLKNMNIFVSSTRLCVHNLPTKVNENELRKIMKQTVDDPAMKMTECRVMRNMDRTNQKGVSKSLGYAFVNFSQHDHALKALKELNNSTVFGENKRPIVEFSLENRKALEAKEKRLEKSKVNAQKRKAEEENKGNSTEGSPAKKKPKVVKQKLDKTQDKIAKSMHTGPKGMPKRMGPKIRHRNRGKGDNPSVNKKAKKGKKFQQNQQQKQPKPKVS</sequence>
<evidence type="ECO:0000256" key="6">
    <source>
        <dbReference type="SAM" id="MobiDB-lite"/>
    </source>
</evidence>
<dbReference type="Pfam" id="PF00076">
    <property type="entry name" value="RRM_1"/>
    <property type="match status" value="4"/>
</dbReference>
<feature type="compositionally biased region" description="Basic and acidic residues" evidence="6">
    <location>
        <begin position="116"/>
        <end position="127"/>
    </location>
</feature>
<dbReference type="InterPro" id="IPR035979">
    <property type="entry name" value="RBD_domain_sf"/>
</dbReference>
<accession>A0AAN9BLR5</accession>
<dbReference type="FunFam" id="3.30.70.330:FF:000182">
    <property type="entry name" value="RNA-binding motif protein 28"/>
    <property type="match status" value="1"/>
</dbReference>
<proteinExistence type="predicted"/>
<dbReference type="InterPro" id="IPR012677">
    <property type="entry name" value="Nucleotide-bd_a/b_plait_sf"/>
</dbReference>
<comment type="subcellular location">
    <subcellularLocation>
        <location evidence="1">Nucleus</location>
    </subcellularLocation>
</comment>
<feature type="region of interest" description="Disordered" evidence="6">
    <location>
        <begin position="632"/>
        <end position="734"/>
    </location>
</feature>
<dbReference type="SMART" id="SM00360">
    <property type="entry name" value="RRM"/>
    <property type="match status" value="4"/>
</dbReference>
<gene>
    <name evidence="8" type="ORF">V1264_015223</name>
</gene>
<feature type="region of interest" description="Disordered" evidence="6">
    <location>
        <begin position="225"/>
        <end position="327"/>
    </location>
</feature>
<dbReference type="PROSITE" id="PS50102">
    <property type="entry name" value="RRM"/>
    <property type="match status" value="4"/>
</dbReference>
<keyword evidence="2" id="KW-0677">Repeat</keyword>
<dbReference type="SUPFAM" id="SSF54928">
    <property type="entry name" value="RNA-binding domain, RBD"/>
    <property type="match status" value="4"/>
</dbReference>
<dbReference type="AlphaFoldDB" id="A0AAN9BLR5"/>
<feature type="domain" description="RRM" evidence="7">
    <location>
        <begin position="531"/>
        <end position="622"/>
    </location>
</feature>
<evidence type="ECO:0000256" key="3">
    <source>
        <dbReference type="ARBA" id="ARBA00022884"/>
    </source>
</evidence>
<evidence type="ECO:0000256" key="5">
    <source>
        <dbReference type="PROSITE-ProRule" id="PRU00176"/>
    </source>
</evidence>
<dbReference type="Gene3D" id="3.30.70.330">
    <property type="match status" value="4"/>
</dbReference>
<dbReference type="CDD" id="cd12415">
    <property type="entry name" value="RRM3_RBM28_like"/>
    <property type="match status" value="1"/>
</dbReference>
<keyword evidence="4" id="KW-0539">Nucleus</keyword>
<feature type="compositionally biased region" description="Acidic residues" evidence="6">
    <location>
        <begin position="261"/>
        <end position="312"/>
    </location>
</feature>
<feature type="domain" description="RRM" evidence="7">
    <location>
        <begin position="143"/>
        <end position="220"/>
    </location>
</feature>
<evidence type="ECO:0000313" key="8">
    <source>
        <dbReference type="EMBL" id="KAK7107274.1"/>
    </source>
</evidence>